<keyword evidence="3" id="KW-1185">Reference proteome</keyword>
<evidence type="ECO:0000313" key="3">
    <source>
        <dbReference type="Proteomes" id="UP000673691"/>
    </source>
</evidence>
<sequence length="211" mass="22313">MIRRIDSLHVDKRWRWTPPAAKRQGRAAETNDGGGAEPADRVRPVVHTVRRAKPVVSRLPAALRGDFGAPDLASSRDGAAEFGIRHYMFSPVTPKSPPPPPLAAPPVAVGRSPGQARLHFDDDDDDGDDDDSLPLQGRSFAPADRQSPDGGAEPAARTSPGSGRSHPSPRPLPASAIKARQLHDLTGLMDAMVRDLEVAASSSPSPSPSGQ</sequence>
<name>A0A8H7ZSD7_9FUNG</name>
<proteinExistence type="predicted"/>
<dbReference type="AlphaFoldDB" id="A0A8H7ZSD7"/>
<feature type="region of interest" description="Disordered" evidence="1">
    <location>
        <begin position="13"/>
        <end position="45"/>
    </location>
</feature>
<evidence type="ECO:0000313" key="2">
    <source>
        <dbReference type="EMBL" id="KAG5458502.1"/>
    </source>
</evidence>
<protein>
    <submittedName>
        <fullName evidence="2">Uncharacterized protein</fullName>
    </submittedName>
</protein>
<feature type="compositionally biased region" description="Acidic residues" evidence="1">
    <location>
        <begin position="121"/>
        <end position="132"/>
    </location>
</feature>
<reference evidence="2 3" key="1">
    <citation type="journal article" name="Sci. Rep.">
        <title>Genome-scale phylogenetic analyses confirm Olpidium as the closest living zoosporic fungus to the non-flagellated, terrestrial fungi.</title>
        <authorList>
            <person name="Chang Y."/>
            <person name="Rochon D."/>
            <person name="Sekimoto S."/>
            <person name="Wang Y."/>
            <person name="Chovatia M."/>
            <person name="Sandor L."/>
            <person name="Salamov A."/>
            <person name="Grigoriev I.V."/>
            <person name="Stajich J.E."/>
            <person name="Spatafora J.W."/>
        </authorList>
    </citation>
    <scope>NUCLEOTIDE SEQUENCE [LARGE SCALE GENOMIC DNA]</scope>
    <source>
        <strain evidence="2">S191</strain>
    </source>
</reference>
<dbReference type="Proteomes" id="UP000673691">
    <property type="component" value="Unassembled WGS sequence"/>
</dbReference>
<feature type="compositionally biased region" description="Pro residues" evidence="1">
    <location>
        <begin position="94"/>
        <end position="104"/>
    </location>
</feature>
<dbReference type="EMBL" id="JAEFCI010008371">
    <property type="protein sequence ID" value="KAG5458502.1"/>
    <property type="molecule type" value="Genomic_DNA"/>
</dbReference>
<feature type="region of interest" description="Disordered" evidence="1">
    <location>
        <begin position="90"/>
        <end position="176"/>
    </location>
</feature>
<organism evidence="2 3">
    <name type="scientific">Olpidium bornovanus</name>
    <dbReference type="NCBI Taxonomy" id="278681"/>
    <lineage>
        <taxon>Eukaryota</taxon>
        <taxon>Fungi</taxon>
        <taxon>Fungi incertae sedis</taxon>
        <taxon>Olpidiomycota</taxon>
        <taxon>Olpidiomycotina</taxon>
        <taxon>Olpidiomycetes</taxon>
        <taxon>Olpidiales</taxon>
        <taxon>Olpidiaceae</taxon>
        <taxon>Olpidium</taxon>
    </lineage>
</organism>
<comment type="caution">
    <text evidence="2">The sequence shown here is derived from an EMBL/GenBank/DDBJ whole genome shotgun (WGS) entry which is preliminary data.</text>
</comment>
<accession>A0A8H7ZSD7</accession>
<evidence type="ECO:0000256" key="1">
    <source>
        <dbReference type="SAM" id="MobiDB-lite"/>
    </source>
</evidence>
<gene>
    <name evidence="2" type="ORF">BJ554DRAFT_1256</name>
</gene>